<feature type="compositionally biased region" description="Basic and acidic residues" evidence="1">
    <location>
        <begin position="432"/>
        <end position="441"/>
    </location>
</feature>
<accession>A0ABD3IG85</accession>
<feature type="region of interest" description="Disordered" evidence="1">
    <location>
        <begin position="749"/>
        <end position="922"/>
    </location>
</feature>
<evidence type="ECO:0000256" key="1">
    <source>
        <dbReference type="SAM" id="MobiDB-lite"/>
    </source>
</evidence>
<proteinExistence type="predicted"/>
<feature type="region of interest" description="Disordered" evidence="1">
    <location>
        <begin position="473"/>
        <end position="525"/>
    </location>
</feature>
<organism evidence="2 3">
    <name type="scientific">Riccia sorocarpa</name>
    <dbReference type="NCBI Taxonomy" id="122646"/>
    <lineage>
        <taxon>Eukaryota</taxon>
        <taxon>Viridiplantae</taxon>
        <taxon>Streptophyta</taxon>
        <taxon>Embryophyta</taxon>
        <taxon>Marchantiophyta</taxon>
        <taxon>Marchantiopsida</taxon>
        <taxon>Marchantiidae</taxon>
        <taxon>Marchantiales</taxon>
        <taxon>Ricciaceae</taxon>
        <taxon>Riccia</taxon>
    </lineage>
</organism>
<dbReference type="AlphaFoldDB" id="A0ABD3IG85"/>
<reference evidence="2 3" key="1">
    <citation type="submission" date="2024-09" db="EMBL/GenBank/DDBJ databases">
        <title>Chromosome-scale assembly of Riccia sorocarpa.</title>
        <authorList>
            <person name="Paukszto L."/>
        </authorList>
    </citation>
    <scope>NUCLEOTIDE SEQUENCE [LARGE SCALE GENOMIC DNA]</scope>
    <source>
        <strain evidence="2">LP-2024</strain>
        <tissue evidence="2">Aerial parts of the thallus</tissue>
    </source>
</reference>
<feature type="region of interest" description="Disordered" evidence="1">
    <location>
        <begin position="657"/>
        <end position="706"/>
    </location>
</feature>
<feature type="compositionally biased region" description="Basic and acidic residues" evidence="1">
    <location>
        <begin position="370"/>
        <end position="383"/>
    </location>
</feature>
<protein>
    <submittedName>
        <fullName evidence="2">Uncharacterized protein</fullName>
    </submittedName>
</protein>
<dbReference type="Proteomes" id="UP001633002">
    <property type="component" value="Unassembled WGS sequence"/>
</dbReference>
<keyword evidence="3" id="KW-1185">Reference proteome</keyword>
<feature type="compositionally biased region" description="Basic and acidic residues" evidence="1">
    <location>
        <begin position="1210"/>
        <end position="1222"/>
    </location>
</feature>
<feature type="region of interest" description="Disordered" evidence="1">
    <location>
        <begin position="238"/>
        <end position="448"/>
    </location>
</feature>
<comment type="caution">
    <text evidence="2">The sequence shown here is derived from an EMBL/GenBank/DDBJ whole genome shotgun (WGS) entry which is preliminary data.</text>
</comment>
<feature type="compositionally biased region" description="Polar residues" evidence="1">
    <location>
        <begin position="1090"/>
        <end position="1104"/>
    </location>
</feature>
<feature type="compositionally biased region" description="Basic and acidic residues" evidence="1">
    <location>
        <begin position="961"/>
        <end position="970"/>
    </location>
</feature>
<evidence type="ECO:0000313" key="2">
    <source>
        <dbReference type="EMBL" id="KAL3701232.1"/>
    </source>
</evidence>
<feature type="compositionally biased region" description="Basic residues" evidence="1">
    <location>
        <begin position="1174"/>
        <end position="1188"/>
    </location>
</feature>
<feature type="compositionally biased region" description="Basic and acidic residues" evidence="1">
    <location>
        <begin position="790"/>
        <end position="814"/>
    </location>
</feature>
<feature type="region of interest" description="Disordered" evidence="1">
    <location>
        <begin position="90"/>
        <end position="167"/>
    </location>
</feature>
<feature type="compositionally biased region" description="Low complexity" evidence="1">
    <location>
        <begin position="126"/>
        <end position="146"/>
    </location>
</feature>
<feature type="region of interest" description="Disordered" evidence="1">
    <location>
        <begin position="950"/>
        <end position="1271"/>
    </location>
</feature>
<feature type="compositionally biased region" description="Basic and acidic residues" evidence="1">
    <location>
        <begin position="882"/>
        <end position="894"/>
    </location>
</feature>
<feature type="compositionally biased region" description="Acidic residues" evidence="1">
    <location>
        <begin position="971"/>
        <end position="1001"/>
    </location>
</feature>
<feature type="compositionally biased region" description="Low complexity" evidence="1">
    <location>
        <begin position="481"/>
        <end position="494"/>
    </location>
</feature>
<feature type="compositionally biased region" description="Polar residues" evidence="1">
    <location>
        <begin position="250"/>
        <end position="291"/>
    </location>
</feature>
<feature type="region of interest" description="Disordered" evidence="1">
    <location>
        <begin position="543"/>
        <end position="582"/>
    </location>
</feature>
<feature type="compositionally biased region" description="Low complexity" evidence="1">
    <location>
        <begin position="1146"/>
        <end position="1173"/>
    </location>
</feature>
<gene>
    <name evidence="2" type="ORF">R1sor_019254</name>
</gene>
<evidence type="ECO:0000313" key="3">
    <source>
        <dbReference type="Proteomes" id="UP001633002"/>
    </source>
</evidence>
<feature type="compositionally biased region" description="Acidic residues" evidence="1">
    <location>
        <begin position="870"/>
        <end position="881"/>
    </location>
</feature>
<feature type="compositionally biased region" description="Polar residues" evidence="1">
    <location>
        <begin position="761"/>
        <end position="772"/>
    </location>
</feature>
<dbReference type="EMBL" id="JBJQOH010000001">
    <property type="protein sequence ID" value="KAL3701232.1"/>
    <property type="molecule type" value="Genomic_DNA"/>
</dbReference>
<feature type="compositionally biased region" description="Polar residues" evidence="1">
    <location>
        <begin position="499"/>
        <end position="525"/>
    </location>
</feature>
<feature type="compositionally biased region" description="Basic residues" evidence="1">
    <location>
        <begin position="97"/>
        <end position="116"/>
    </location>
</feature>
<feature type="compositionally biased region" description="Gly residues" evidence="1">
    <location>
        <begin position="657"/>
        <end position="670"/>
    </location>
</feature>
<feature type="compositionally biased region" description="Basic and acidic residues" evidence="1">
    <location>
        <begin position="822"/>
        <end position="842"/>
    </location>
</feature>
<name>A0ABD3IG85_9MARC</name>
<sequence>MGCSRHPQEGAVGICGSCVSERLNKEGRKFPGTGKSSKLPTSTAEEYFLWKEEYAPSSSSSVSKHGQLAKGGRIVDTIATLIKTDYAIPNNYERPKSSRTRHHQQRGSSSSRRREHSTRSYANPGEASTSRAIIISEAAAASSSSRLNKNKEISTSDYEDGNGNADVDFRNFAGSELSKGKRRIEDGNQSYSSVLTKSGEICEIVPVEDDEEEGGGGGGRALALVVDRGEEKPVQTIYSLIDAEPKSAKFSRSTSKGSPASSSYNSHFSRSGSRHPQQQQQNSWTVFWQPSSHKDDRPGQTSDASLVPAGGGRTAAAGVQRGRTSVLSVNHEDERNDDGEERWDRPSSASHHHAESSSSQTAGARHHYPDRRLTTRASGREEKSEEEEGVSSNGGRRRSRLPVYDDDEYQQQQNHPSLQRRDGNSELSNDSPRWRQQEQREGGGGVVPSYIYERNQTWGDELGLAKVPVASVRYAPPSPPNTKKNNTTSSNNTHPPHHGSNNSNASGKIFHNGSTGSSNDVNDLQQGVRNRWKIVKKKSEKLLLHRGGGKQQQPVAAGVDSHQHRSVWPEEDAGGGQSSSGKLTPCASNCFPKATGRFHHHSSNSVNVLRREDANLSHEKLRHRRLSIYSYGIISHPQLNPLDSHLSSYSSYPGGGSTAVGGGGRGGVGSNGSRAPSALPYRGSKPQSGARDPYQNSQNGGKTLVSDLWDGDELSVSPCDHYVEVSHGDDGGVDFIPVSEAWARACDRRERRNVEGGRSPPSWNDRTPSSQVYEGEEESHYSSDSAAGFRAKEELTPVYEHESDRGYENYPVDREPDDEYLHEENSKHEFQEDKGFESHRSMESPTYSETPPAEAGIKSRQAKGKNVISEIEELEGEDEYYDHETDEKDDDNHSQRGKQQQHIGGYTLVTAKSPLSEAGSQSELEILPARNSLRALLFLDGEEVIVIQKKRGGEVEEEEGHEERSNKPDDATYELESEEDEEDHEQQEEEQEEEEDEDEDGSWAVDSVEADSQNNDNGAAGPRVSPWKNITLSSSMRRKFLWPRSSPQPHVRKTSETSGNSGPLESEHHHQHQSSLSFSDSEYHLARPRSPTSTGDNASSNLVTSECPEGPLRGSLSDRTLQDEVTGGTSEKVYSLVEEVEEEASLKSSPQRSSVSQASSPQRAASLSRSSSKSPHRTLSRGSSRRSRSSSWSSCLTDPAWTTQSQVPSKKGEGKGSQEKGGRFSSIIRKLRRRSSPTSKSLNASPWLGFSKASPPHREETASVVVHAENV</sequence>